<organism evidence="10 11">
    <name type="scientific">Zavarzinia aquatilis</name>
    <dbReference type="NCBI Taxonomy" id="2211142"/>
    <lineage>
        <taxon>Bacteria</taxon>
        <taxon>Pseudomonadati</taxon>
        <taxon>Pseudomonadota</taxon>
        <taxon>Alphaproteobacteria</taxon>
        <taxon>Rhodospirillales</taxon>
        <taxon>Zavarziniaceae</taxon>
        <taxon>Zavarzinia</taxon>
    </lineage>
</organism>
<feature type="transmembrane region" description="Helical" evidence="8">
    <location>
        <begin position="203"/>
        <end position="223"/>
    </location>
</feature>
<dbReference type="GO" id="GO:0009103">
    <property type="term" value="P:lipopolysaccharide biosynthetic process"/>
    <property type="evidence" value="ECO:0007669"/>
    <property type="project" value="UniProtKB-ARBA"/>
</dbReference>
<keyword evidence="7 8" id="KW-0472">Membrane</keyword>
<comment type="subcellular location">
    <subcellularLocation>
        <location evidence="1">Cell membrane</location>
        <topology evidence="1">Multi-pass membrane protein</topology>
    </subcellularLocation>
</comment>
<dbReference type="PANTHER" id="PTHR33908">
    <property type="entry name" value="MANNOSYLTRANSFERASE YKCB-RELATED"/>
    <property type="match status" value="1"/>
</dbReference>
<keyword evidence="5 8" id="KW-0812">Transmembrane</keyword>
<feature type="transmembrane region" description="Helical" evidence="8">
    <location>
        <begin position="309"/>
        <end position="327"/>
    </location>
</feature>
<evidence type="ECO:0000256" key="3">
    <source>
        <dbReference type="ARBA" id="ARBA00022676"/>
    </source>
</evidence>
<accession>A0A317EHJ5</accession>
<keyword evidence="3" id="KW-0328">Glycosyltransferase</keyword>
<evidence type="ECO:0000256" key="1">
    <source>
        <dbReference type="ARBA" id="ARBA00004651"/>
    </source>
</evidence>
<evidence type="ECO:0000256" key="6">
    <source>
        <dbReference type="ARBA" id="ARBA00022989"/>
    </source>
</evidence>
<dbReference type="OrthoDB" id="9811222at2"/>
<evidence type="ECO:0000256" key="7">
    <source>
        <dbReference type="ARBA" id="ARBA00023136"/>
    </source>
</evidence>
<dbReference type="EMBL" id="QGLE01000001">
    <property type="protein sequence ID" value="PWR25540.1"/>
    <property type="molecule type" value="Genomic_DNA"/>
</dbReference>
<feature type="transmembrane region" description="Helical" evidence="8">
    <location>
        <begin position="285"/>
        <end position="303"/>
    </location>
</feature>
<evidence type="ECO:0000313" key="10">
    <source>
        <dbReference type="EMBL" id="PWR25540.1"/>
    </source>
</evidence>
<feature type="transmembrane region" description="Helical" evidence="8">
    <location>
        <begin position="161"/>
        <end position="191"/>
    </location>
</feature>
<name>A0A317EHJ5_9PROT</name>
<dbReference type="PANTHER" id="PTHR33908:SF11">
    <property type="entry name" value="MEMBRANE PROTEIN"/>
    <property type="match status" value="1"/>
</dbReference>
<evidence type="ECO:0000259" key="9">
    <source>
        <dbReference type="Pfam" id="PF13231"/>
    </source>
</evidence>
<evidence type="ECO:0000256" key="2">
    <source>
        <dbReference type="ARBA" id="ARBA00022475"/>
    </source>
</evidence>
<gene>
    <name evidence="10" type="ORF">DKG74_00760</name>
</gene>
<keyword evidence="4" id="KW-0808">Transferase</keyword>
<feature type="transmembrane region" description="Helical" evidence="8">
    <location>
        <begin position="256"/>
        <end position="273"/>
    </location>
</feature>
<proteinExistence type="predicted"/>
<keyword evidence="6 8" id="KW-1133">Transmembrane helix</keyword>
<evidence type="ECO:0000256" key="8">
    <source>
        <dbReference type="SAM" id="Phobius"/>
    </source>
</evidence>
<dbReference type="GO" id="GO:0016763">
    <property type="term" value="F:pentosyltransferase activity"/>
    <property type="evidence" value="ECO:0007669"/>
    <property type="project" value="TreeGrafter"/>
</dbReference>
<dbReference type="AlphaFoldDB" id="A0A317EHJ5"/>
<dbReference type="Proteomes" id="UP000245461">
    <property type="component" value="Unassembled WGS sequence"/>
</dbReference>
<evidence type="ECO:0000313" key="11">
    <source>
        <dbReference type="Proteomes" id="UP000245461"/>
    </source>
</evidence>
<feature type="domain" description="Glycosyltransferase RgtA/B/C/D-like" evidence="9">
    <location>
        <begin position="62"/>
        <end position="220"/>
    </location>
</feature>
<dbReference type="InterPro" id="IPR050297">
    <property type="entry name" value="LipidA_mod_glycosyltrf_83"/>
</dbReference>
<reference evidence="10 11" key="1">
    <citation type="submission" date="2018-05" db="EMBL/GenBank/DDBJ databases">
        <title>Zavarzinia sp. HR-AS.</title>
        <authorList>
            <person name="Lee Y."/>
            <person name="Jeon C.O."/>
        </authorList>
    </citation>
    <scope>NUCLEOTIDE SEQUENCE [LARGE SCALE GENOMIC DNA]</scope>
    <source>
        <strain evidence="10 11">HR-AS</strain>
    </source>
</reference>
<feature type="transmembrane region" description="Helical" evidence="8">
    <location>
        <begin position="339"/>
        <end position="361"/>
    </location>
</feature>
<dbReference type="Pfam" id="PF13231">
    <property type="entry name" value="PMT_2"/>
    <property type="match status" value="1"/>
</dbReference>
<keyword evidence="11" id="KW-1185">Reference proteome</keyword>
<comment type="caution">
    <text evidence="10">The sequence shown here is derived from an EMBL/GenBank/DDBJ whole genome shotgun (WGS) entry which is preliminary data.</text>
</comment>
<keyword evidence="2" id="KW-1003">Cell membrane</keyword>
<sequence length="513" mass="55365">MTIAPAPTADREDRAALRLVVLLSLGLAMLRLAVLWIGAMPLYLDEAQYWFWAQDLAFGYFSKPPLIGWAIAGTTALCGDISACVKAASPLAYGIAPIFVYLFARNLFGVRIGRLAGIAFATLPGIAFSGFIVSTDPLLLTAWVGALWAFERALALRGAKWWLATGLFLGIGMLAKYAMAYFMVPAAILVALQPKGRRPFGGLLLAIVVGFAVLSPNLVWNALSGFETFKHTAANASVGQHVGNFSGVIDFLADQVAILGPVFALVLVAVLVRPRGLFRDPGIRLLAWFSLPILALLIAQAFLSRAHGNWAAVAFPALCVLIVAALVRLDYPRLLRAALWFHGGAFAVIAIGLAVGHVPFLELSRQTDPFRWIRGWDVLADRVEALRLADPEHPLAVLTTERGATAELIYHLRDSGALIRRWSPEGAPPEDHFAMVLDLADAIGCDAVVVTRQKTLPPELAARFTALGEPVEVNMRPYADPKGTYYLFVGRGFGGKSGDAGSCRSITRTGRRL</sequence>
<evidence type="ECO:0000256" key="5">
    <source>
        <dbReference type="ARBA" id="ARBA00022692"/>
    </source>
</evidence>
<feature type="transmembrane region" description="Helical" evidence="8">
    <location>
        <begin position="87"/>
        <end position="104"/>
    </location>
</feature>
<protein>
    <recommendedName>
        <fullName evidence="9">Glycosyltransferase RgtA/B/C/D-like domain-containing protein</fullName>
    </recommendedName>
</protein>
<dbReference type="InterPro" id="IPR038731">
    <property type="entry name" value="RgtA/B/C-like"/>
</dbReference>
<feature type="transmembrane region" description="Helical" evidence="8">
    <location>
        <begin position="20"/>
        <end position="44"/>
    </location>
</feature>
<dbReference type="GO" id="GO:0005886">
    <property type="term" value="C:plasma membrane"/>
    <property type="evidence" value="ECO:0007669"/>
    <property type="project" value="UniProtKB-SubCell"/>
</dbReference>
<feature type="transmembrane region" description="Helical" evidence="8">
    <location>
        <begin position="116"/>
        <end position="149"/>
    </location>
</feature>
<dbReference type="RefSeq" id="WP_109901624.1">
    <property type="nucleotide sequence ID" value="NZ_QGLE01000001.1"/>
</dbReference>
<evidence type="ECO:0000256" key="4">
    <source>
        <dbReference type="ARBA" id="ARBA00022679"/>
    </source>
</evidence>